<gene>
    <name evidence="2" type="ordered locus">Veis_5025</name>
</gene>
<dbReference type="Pfam" id="PF07996">
    <property type="entry name" value="T4SS"/>
    <property type="match status" value="1"/>
</dbReference>
<dbReference type="SUPFAM" id="SSF101082">
    <property type="entry name" value="Typo IV secretion system protein TraC"/>
    <property type="match status" value="1"/>
</dbReference>
<dbReference type="OrthoDB" id="9780974at2"/>
<feature type="signal peptide" evidence="1">
    <location>
        <begin position="1"/>
        <end position="27"/>
    </location>
</feature>
<dbReference type="HOGENOM" id="CLU_096790_1_0_4"/>
<name>A1WSV4_VEREI</name>
<dbReference type="Gene3D" id="1.20.58.430">
    <property type="entry name" value="Type IV secretion system, VirB5-domain"/>
    <property type="match status" value="1"/>
</dbReference>
<reference evidence="2 3" key="1">
    <citation type="submission" date="2006-12" db="EMBL/GenBank/DDBJ databases">
        <title>Complete sequence of plasmid pVEIS01 of Verminephrobacter eiseniae EF01-2.</title>
        <authorList>
            <consortium name="US DOE Joint Genome Institute"/>
            <person name="Copeland A."/>
            <person name="Lucas S."/>
            <person name="Lapidus A."/>
            <person name="Barry K."/>
            <person name="Detter J.C."/>
            <person name="Glavina del Rio T."/>
            <person name="Dalin E."/>
            <person name="Tice H."/>
            <person name="Pitluck S."/>
            <person name="Chertkov O."/>
            <person name="Brettin T."/>
            <person name="Bruce D."/>
            <person name="Han C."/>
            <person name="Tapia R."/>
            <person name="Gilna P."/>
            <person name="Schmutz J."/>
            <person name="Larimer F."/>
            <person name="Land M."/>
            <person name="Hauser L."/>
            <person name="Kyrpides N."/>
            <person name="Kim E."/>
            <person name="Stahl D."/>
            <person name="Richardson P."/>
        </authorList>
    </citation>
    <scope>NUCLEOTIDE SEQUENCE [LARGE SCALE GENOMIC DNA]</scope>
    <source>
        <strain evidence="3">EF01-2</strain>
        <plasmid evidence="3">Plasmid pVEIS01</plasmid>
    </source>
</reference>
<dbReference type="GeneID" id="76463281"/>
<protein>
    <submittedName>
        <fullName evidence="2">Type IV secretion system family protein</fullName>
    </submittedName>
</protein>
<dbReference type="KEGG" id="vei:Veis_5025"/>
<dbReference type="InterPro" id="IPR023220">
    <property type="entry name" value="T4SS_VirB5-domain"/>
</dbReference>
<keyword evidence="2" id="KW-0614">Plasmid</keyword>
<dbReference type="RefSeq" id="WP_011799408.1">
    <property type="nucleotide sequence ID" value="NC_008771.1"/>
</dbReference>
<keyword evidence="1" id="KW-0732">Signal</keyword>
<evidence type="ECO:0000313" key="3">
    <source>
        <dbReference type="Proteomes" id="UP000000374"/>
    </source>
</evidence>
<dbReference type="AlphaFoldDB" id="A1WSV4"/>
<evidence type="ECO:0000313" key="2">
    <source>
        <dbReference type="EMBL" id="ABM60711.1"/>
    </source>
</evidence>
<dbReference type="Proteomes" id="UP000000374">
    <property type="component" value="Plasmid pVEIS01"/>
</dbReference>
<dbReference type="CDD" id="cd14262">
    <property type="entry name" value="VirB5_like"/>
    <property type="match status" value="1"/>
</dbReference>
<evidence type="ECO:0000256" key="1">
    <source>
        <dbReference type="SAM" id="SignalP"/>
    </source>
</evidence>
<feature type="chain" id="PRO_5002640092" evidence="1">
    <location>
        <begin position="28"/>
        <end position="221"/>
    </location>
</feature>
<dbReference type="EMBL" id="CP000543">
    <property type="protein sequence ID" value="ABM60711.1"/>
    <property type="molecule type" value="Genomic_DNA"/>
</dbReference>
<dbReference type="InterPro" id="IPR014158">
    <property type="entry name" value="T4SS_VirB5"/>
</dbReference>
<organism evidence="2 3">
    <name type="scientific">Verminephrobacter eiseniae (strain EF01-2)</name>
    <dbReference type="NCBI Taxonomy" id="391735"/>
    <lineage>
        <taxon>Bacteria</taxon>
        <taxon>Pseudomonadati</taxon>
        <taxon>Pseudomonadota</taxon>
        <taxon>Betaproteobacteria</taxon>
        <taxon>Burkholderiales</taxon>
        <taxon>Comamonadaceae</taxon>
        <taxon>Verminephrobacter</taxon>
    </lineage>
</organism>
<accession>A1WSV4</accession>
<sequence length="221" mass="23994">MDLKGILKTTRAASGALVVVFAGAAQAQIPVTDVAHISTSIKNQVESIAKWGLQFSQLQQQIQQYQQQYAAITGPRGMGALLDNSSLKAALPADWQQVLSDVKKTSAYINERKKYPTLSALPKANALYDVIASQNAVMGDLYGKANNRLSLIQSLNAQIDSANDPAAKADLANRLISEQNAIQANQNLVTILQQKHRQEIEEAALQATKENTCKEFKRSGC</sequence>
<geneLocation type="plasmid" evidence="2 3">
    <name>pVEIS01</name>
</geneLocation>
<proteinExistence type="predicted"/>
<dbReference type="eggNOG" id="COG5314">
    <property type="taxonomic scope" value="Bacteria"/>
</dbReference>
<keyword evidence="3" id="KW-1185">Reference proteome</keyword>